<dbReference type="SUPFAM" id="SSF54060">
    <property type="entry name" value="His-Me finger endonucleases"/>
    <property type="match status" value="2"/>
</dbReference>
<dbReference type="SUPFAM" id="SSF64496">
    <property type="entry name" value="DNA-binding domain of intron-encoded endonucleases"/>
    <property type="match status" value="1"/>
</dbReference>
<feature type="domain" description="HNH nuclease" evidence="1">
    <location>
        <begin position="271"/>
        <end position="320"/>
    </location>
</feature>
<reference evidence="2" key="1">
    <citation type="journal article" date="2020" name="Nature">
        <title>Giant virus diversity and host interactions through global metagenomics.</title>
        <authorList>
            <person name="Schulz F."/>
            <person name="Roux S."/>
            <person name="Paez-Espino D."/>
            <person name="Jungbluth S."/>
            <person name="Walsh D.A."/>
            <person name="Denef V.J."/>
            <person name="McMahon K.D."/>
            <person name="Konstantinidis K.T."/>
            <person name="Eloe-Fadrosh E.A."/>
            <person name="Kyrpides N.C."/>
            <person name="Woyke T."/>
        </authorList>
    </citation>
    <scope>NUCLEOTIDE SEQUENCE</scope>
    <source>
        <strain evidence="2">GVMAG-M-3300023179-90</strain>
    </source>
</reference>
<dbReference type="SMART" id="SM00507">
    <property type="entry name" value="HNHc"/>
    <property type="match status" value="2"/>
</dbReference>
<dbReference type="EMBL" id="MN739921">
    <property type="protein sequence ID" value="QHT77770.1"/>
    <property type="molecule type" value="Genomic_DNA"/>
</dbReference>
<dbReference type="Gene3D" id="1.10.10.10">
    <property type="entry name" value="Winged helix-like DNA-binding domain superfamily/Winged helix DNA-binding domain"/>
    <property type="match status" value="1"/>
</dbReference>
<protein>
    <recommendedName>
        <fullName evidence="1">HNH nuclease domain-containing protein</fullName>
    </recommendedName>
</protein>
<dbReference type="InterPro" id="IPR003647">
    <property type="entry name" value="Intron_nuc_1_rpt"/>
</dbReference>
<dbReference type="Gene3D" id="3.90.75.20">
    <property type="match status" value="2"/>
</dbReference>
<dbReference type="GO" id="GO:0016788">
    <property type="term" value="F:hydrolase activity, acting on ester bonds"/>
    <property type="evidence" value="ECO:0007669"/>
    <property type="project" value="InterPro"/>
</dbReference>
<sequence>MEEIWKALEDFNHYYISNYGRLKSVFPNRKEKFLKDTLDQDGYIRNGLTKDGKIIQKQRHRLVAEAFIPNPENKPSVDHINNSEQTNNNVSNLRWATYKEQANNIGFVKNHENGYGSHIIERIDKEGNIIETYSSYALCADWIIQNFNENNVLTKNKDKKQLKDLTRNLGQNIKNSILNKSEFYGFLWVYKNVISTLQNEEWRQVSDKLIPSIILEDVPYYHFISNVGRLKIPVKQQNTIKIGSKCVFKEYTIKDKFTICKKNGKSKGYYQYKKKKIHILVAKTFIENNDLTKDKVNHKNGDTLDNRVENLEWVTHQENMQHAYDTGLNPNKRKIIQYDNEINKNIIKEFNSIRDCAIELNLRESLIGKVLNKERKHTNGFYFEYK</sequence>
<dbReference type="Pfam" id="PF13392">
    <property type="entry name" value="HNH_3"/>
    <property type="match status" value="1"/>
</dbReference>
<organism evidence="2">
    <name type="scientific">viral metagenome</name>
    <dbReference type="NCBI Taxonomy" id="1070528"/>
    <lineage>
        <taxon>unclassified sequences</taxon>
        <taxon>metagenomes</taxon>
        <taxon>organismal metagenomes</taxon>
    </lineage>
</organism>
<evidence type="ECO:0000259" key="1">
    <source>
        <dbReference type="SMART" id="SM00507"/>
    </source>
</evidence>
<dbReference type="Pfam" id="PF07463">
    <property type="entry name" value="NUMOD4"/>
    <property type="match status" value="1"/>
</dbReference>
<dbReference type="InterPro" id="IPR054307">
    <property type="entry name" value="I-HmuI_NUMOD-like"/>
</dbReference>
<dbReference type="Pfam" id="PF22083">
    <property type="entry name" value="I-HmuI_NUMOD-like"/>
    <property type="match status" value="1"/>
</dbReference>
<dbReference type="InterPro" id="IPR010902">
    <property type="entry name" value="NUMOD4"/>
</dbReference>
<accession>A0A6C0HBL3</accession>
<dbReference type="SMART" id="SM00497">
    <property type="entry name" value="IENR1"/>
    <property type="match status" value="1"/>
</dbReference>
<dbReference type="InterPro" id="IPR036388">
    <property type="entry name" value="WH-like_DNA-bd_sf"/>
</dbReference>
<name>A0A6C0HBL3_9ZZZZ</name>
<dbReference type="InterPro" id="IPR003615">
    <property type="entry name" value="HNH_nuc"/>
</dbReference>
<feature type="domain" description="HNH nuclease" evidence="1">
    <location>
        <begin position="51"/>
        <end position="102"/>
    </location>
</feature>
<evidence type="ECO:0000313" key="2">
    <source>
        <dbReference type="EMBL" id="QHT77770.1"/>
    </source>
</evidence>
<dbReference type="InterPro" id="IPR044925">
    <property type="entry name" value="His-Me_finger_sf"/>
</dbReference>
<dbReference type="AlphaFoldDB" id="A0A6C0HBL3"/>
<proteinExistence type="predicted"/>